<keyword evidence="14" id="KW-1185">Reference proteome</keyword>
<dbReference type="GO" id="GO:0045087">
    <property type="term" value="P:innate immune response"/>
    <property type="evidence" value="ECO:0007669"/>
    <property type="project" value="UniProtKB-KW"/>
</dbReference>
<sequence length="936" mass="108237">MDLCLKQEHWKNSYYLIVCILFFLPSVILGWTVKKCSVADRSVQLRDPVFSNRCALNKNATSLALCANVTNITADISDVPSTVEILCLSGSNKFIQGGTFANFKKILYLFMKMPLVRIYPDAFKGLDNLESLSISFLGHSMCNDLYLPMDAFSNLHSLKHLTLEGFNLVKSMRIRLPSFTFLYSLSLPANCITDLFHVFKIFQNLVSIHNLDVGSNNIESVNLQHKQNISLPNITELVLERNPLNVIQRKALARFNICFLNLGYTKLNLEDILNSGMEKLDSLNLKSACWHETHKTDMLCSIVDRFQLKTLSAPANRFFGIYTKDFLGCSSLEFIDLNHNHIHIVDPDLLYILPNLKQLQLSYNRLPMNLCPLSYQDNFTSSLEVLYFNGNNIPVLKNRQFFCMTKLTDLMLATNGIEHIEESAFWGLNDLQLLDLRNNKLTSLQISSLSGLSNLRELYIQNNNMEDIQRFSLKRQTKLRLVKIGFVSVAVSFELFSSIETLDIQTTGKYIAVNMNDTAASSLKSLRVNASRVELVIKCGHPFFSTLRELKVINTNEFISCSRHVSLLQHFKNLENLQYHFTGIPLTRNVNFSNLPHLRSLEVKNLATALDPNEPPNDLFHNLHKLEILKLFNCGFKYITVGFLKDMRSLKVLVLKNEMILAVDPGLHNILSPVQFIYLYDVTFQCDCENSWFVTWALKEKHTFVSGICSLFCFKLNKKYNLVDFDERSCRLEIGFMLFIVTFTSLVLFIVLTLLYNIFNSDIIQLFYVFQIWLKKLRGKADNSIAYEYDAFVSYCSRDQGWVVKYLVPNLEEKRRNTIKLCLHNRDFLVGKDIVDNIMDSIYKSRKTICLISYNYLQSDWCSLEMRMATYKLLAEKNDDLILIFLENISGYHLSAYHRLARIVRKKTYIDWPQEETEQAEFWERLRMTVLETMEN</sequence>
<dbReference type="PaxDb" id="8355-A0A1L8FMW1"/>
<dbReference type="OrthoDB" id="1081807at2759"/>
<dbReference type="GO" id="GO:0038023">
    <property type="term" value="F:signaling receptor activity"/>
    <property type="evidence" value="ECO:0000318"/>
    <property type="project" value="GO_Central"/>
</dbReference>
<comment type="similarity">
    <text evidence="2">Belongs to the Toll-like receptor family.</text>
</comment>
<dbReference type="PANTHER" id="PTHR24365:SF553">
    <property type="entry name" value="TOLL-LIKE RECEPTOR 12"/>
    <property type="match status" value="1"/>
</dbReference>
<gene>
    <name evidence="15" type="primary">LOC108697026</name>
</gene>
<keyword evidence="9" id="KW-1133">Transmembrane helix</keyword>
<dbReference type="SMART" id="SM00365">
    <property type="entry name" value="LRR_SD22"/>
    <property type="match status" value="5"/>
</dbReference>
<evidence type="ECO:0000313" key="15">
    <source>
        <dbReference type="RefSeq" id="XP_018082189.1"/>
    </source>
</evidence>
<dbReference type="GO" id="GO:0006954">
    <property type="term" value="P:inflammatory response"/>
    <property type="evidence" value="ECO:0000318"/>
    <property type="project" value="GO_Central"/>
</dbReference>
<comment type="subcellular location">
    <subcellularLocation>
        <location evidence="1">Membrane</location>
        <topology evidence="1">Single-pass type I membrane protein</topology>
    </subcellularLocation>
</comment>
<dbReference type="PANTHER" id="PTHR24365">
    <property type="entry name" value="TOLL-LIKE RECEPTOR"/>
    <property type="match status" value="1"/>
</dbReference>
<organism evidence="14 15">
    <name type="scientific">Xenopus laevis</name>
    <name type="common">African clawed frog</name>
    <dbReference type="NCBI Taxonomy" id="8355"/>
    <lineage>
        <taxon>Eukaryota</taxon>
        <taxon>Metazoa</taxon>
        <taxon>Chordata</taxon>
        <taxon>Craniata</taxon>
        <taxon>Vertebrata</taxon>
        <taxon>Euteleostomi</taxon>
        <taxon>Amphibia</taxon>
        <taxon>Batrachia</taxon>
        <taxon>Anura</taxon>
        <taxon>Pipoidea</taxon>
        <taxon>Pipidae</taxon>
        <taxon>Xenopodinae</taxon>
        <taxon>Xenopus</taxon>
        <taxon>Xenopus</taxon>
    </lineage>
</organism>
<evidence type="ECO:0000256" key="6">
    <source>
        <dbReference type="ARBA" id="ARBA00022729"/>
    </source>
</evidence>
<dbReference type="InterPro" id="IPR035897">
    <property type="entry name" value="Toll_tir_struct_dom_sf"/>
</dbReference>
<keyword evidence="12" id="KW-0325">Glycoprotein</keyword>
<dbReference type="SUPFAM" id="SSF52200">
    <property type="entry name" value="Toll/Interleukin receptor TIR domain"/>
    <property type="match status" value="1"/>
</dbReference>
<evidence type="ECO:0000256" key="5">
    <source>
        <dbReference type="ARBA" id="ARBA00022692"/>
    </source>
</evidence>
<evidence type="ECO:0000256" key="12">
    <source>
        <dbReference type="ARBA" id="ARBA00023180"/>
    </source>
</evidence>
<evidence type="ECO:0000256" key="7">
    <source>
        <dbReference type="ARBA" id="ARBA00022737"/>
    </source>
</evidence>
<dbReference type="InterPro" id="IPR003591">
    <property type="entry name" value="Leu-rich_rpt_typical-subtyp"/>
</dbReference>
<dbReference type="InterPro" id="IPR032675">
    <property type="entry name" value="LRR_dom_sf"/>
</dbReference>
<evidence type="ECO:0000256" key="13">
    <source>
        <dbReference type="ARBA" id="ARBA00023198"/>
    </source>
</evidence>
<dbReference type="KEGG" id="xla:108697026"/>
<dbReference type="Gene3D" id="3.40.50.10140">
    <property type="entry name" value="Toll/interleukin-1 receptor homology (TIR) domain"/>
    <property type="match status" value="1"/>
</dbReference>
<dbReference type="SMART" id="SM00255">
    <property type="entry name" value="TIR"/>
    <property type="match status" value="1"/>
</dbReference>
<keyword evidence="4" id="KW-0433">Leucine-rich repeat</keyword>
<dbReference type="PROSITE" id="PS50104">
    <property type="entry name" value="TIR"/>
    <property type="match status" value="1"/>
</dbReference>
<keyword evidence="11" id="KW-0675">Receptor</keyword>
<evidence type="ECO:0000256" key="3">
    <source>
        <dbReference type="ARBA" id="ARBA00022588"/>
    </source>
</evidence>
<dbReference type="FunFam" id="3.40.50.10140:FF:000001">
    <property type="entry name" value="Toll-like receptor 2"/>
    <property type="match status" value="1"/>
</dbReference>
<dbReference type="OMA" id="WVGPWAT"/>
<evidence type="ECO:0000256" key="4">
    <source>
        <dbReference type="ARBA" id="ARBA00022614"/>
    </source>
</evidence>
<evidence type="ECO:0000256" key="9">
    <source>
        <dbReference type="ARBA" id="ARBA00022989"/>
    </source>
</evidence>
<evidence type="ECO:0000256" key="2">
    <source>
        <dbReference type="ARBA" id="ARBA00009634"/>
    </source>
</evidence>
<keyword evidence="3" id="KW-0399">Innate immunity</keyword>
<evidence type="ECO:0000256" key="10">
    <source>
        <dbReference type="ARBA" id="ARBA00023136"/>
    </source>
</evidence>
<dbReference type="Pfam" id="PF13855">
    <property type="entry name" value="LRR_8"/>
    <property type="match status" value="2"/>
</dbReference>
<dbReference type="Proteomes" id="UP000186698">
    <property type="component" value="Chromosome 7L"/>
</dbReference>
<reference evidence="15" key="1">
    <citation type="submission" date="2025-08" db="UniProtKB">
        <authorList>
            <consortium name="RefSeq"/>
        </authorList>
    </citation>
    <scope>IDENTIFICATION</scope>
    <source>
        <strain evidence="15">J_2021</strain>
        <tissue evidence="15">Erythrocytes</tissue>
    </source>
</reference>
<dbReference type="GeneID" id="108697026"/>
<dbReference type="InterPro" id="IPR001611">
    <property type="entry name" value="Leu-rich_rpt"/>
</dbReference>
<keyword evidence="7" id="KW-0677">Repeat</keyword>
<proteinExistence type="inferred from homology"/>
<dbReference type="PROSITE" id="PS51450">
    <property type="entry name" value="LRR"/>
    <property type="match status" value="1"/>
</dbReference>
<keyword evidence="10" id="KW-0472">Membrane</keyword>
<protein>
    <submittedName>
        <fullName evidence="15">Toll-like receptor 12</fullName>
    </submittedName>
</protein>
<keyword evidence="13" id="KW-0395">Inflammatory response</keyword>
<dbReference type="Gene3D" id="3.80.10.10">
    <property type="entry name" value="Ribonuclease Inhibitor"/>
    <property type="match status" value="5"/>
</dbReference>
<evidence type="ECO:0000313" key="14">
    <source>
        <dbReference type="Proteomes" id="UP000186698"/>
    </source>
</evidence>
<evidence type="ECO:0000256" key="1">
    <source>
        <dbReference type="ARBA" id="ARBA00004479"/>
    </source>
</evidence>
<dbReference type="SUPFAM" id="SSF52058">
    <property type="entry name" value="L domain-like"/>
    <property type="match status" value="2"/>
</dbReference>
<dbReference type="InterPro" id="IPR000157">
    <property type="entry name" value="TIR_dom"/>
</dbReference>
<dbReference type="GO" id="GO:0002224">
    <property type="term" value="P:toll-like receptor signaling pathway"/>
    <property type="evidence" value="ECO:0000318"/>
    <property type="project" value="GO_Central"/>
</dbReference>
<evidence type="ECO:0000256" key="8">
    <source>
        <dbReference type="ARBA" id="ARBA00022859"/>
    </source>
</evidence>
<dbReference type="GO" id="GO:0005886">
    <property type="term" value="C:plasma membrane"/>
    <property type="evidence" value="ECO:0000318"/>
    <property type="project" value="GO_Central"/>
</dbReference>
<dbReference type="SMART" id="SM00369">
    <property type="entry name" value="LRR_TYP"/>
    <property type="match status" value="8"/>
</dbReference>
<dbReference type="STRING" id="8355.A0A1L8FMW1"/>
<keyword evidence="5" id="KW-0812">Transmembrane</keyword>
<dbReference type="PRINTS" id="PR01537">
    <property type="entry name" value="INTRLKN1R1F"/>
</dbReference>
<keyword evidence="6" id="KW-0732">Signal</keyword>
<evidence type="ECO:0000256" key="11">
    <source>
        <dbReference type="ARBA" id="ARBA00023170"/>
    </source>
</evidence>
<dbReference type="AlphaFoldDB" id="A0A1L8FMW1"/>
<keyword evidence="8" id="KW-0391">Immunity</keyword>
<dbReference type="Pfam" id="PF01582">
    <property type="entry name" value="TIR"/>
    <property type="match status" value="1"/>
</dbReference>
<accession>A0A1L8FMW1</accession>
<name>A0A1L8FMW1_XENLA</name>
<dbReference type="RefSeq" id="XP_018082189.1">
    <property type="nucleotide sequence ID" value="XM_018226700.2"/>
</dbReference>